<evidence type="ECO:0000256" key="2">
    <source>
        <dbReference type="ARBA" id="ARBA00023002"/>
    </source>
</evidence>
<dbReference type="EMBL" id="SODP01000001">
    <property type="protein sequence ID" value="TDW76218.1"/>
    <property type="molecule type" value="Genomic_DNA"/>
</dbReference>
<dbReference type="RefSeq" id="WP_134098978.1">
    <property type="nucleotide sequence ID" value="NZ_SODP01000001.1"/>
</dbReference>
<dbReference type="SUPFAM" id="SSF51905">
    <property type="entry name" value="FAD/NAD(P)-binding domain"/>
    <property type="match status" value="1"/>
</dbReference>
<keyword evidence="1" id="KW-0285">Flavoprotein</keyword>
<dbReference type="InterPro" id="IPR050097">
    <property type="entry name" value="Ferredoxin-NADP_redctase_2"/>
</dbReference>
<dbReference type="Pfam" id="PF07992">
    <property type="entry name" value="Pyr_redox_2"/>
    <property type="match status" value="1"/>
</dbReference>
<reference evidence="5 6" key="1">
    <citation type="submission" date="2019-03" db="EMBL/GenBank/DDBJ databases">
        <title>Genomic Encyclopedia of Type Strains, Phase III (KMG-III): the genomes of soil and plant-associated and newly described type strains.</title>
        <authorList>
            <person name="Whitman W."/>
        </authorList>
    </citation>
    <scope>NUCLEOTIDE SEQUENCE [LARGE SCALE GENOMIC DNA]</scope>
    <source>
        <strain evidence="5 6">VKM Ac-2573</strain>
    </source>
</reference>
<proteinExistence type="predicted"/>
<sequence>MGGEPRGHREPNRPRLHAARPLLLVVDADPERLERCETELDRGFGADFRVRGESTTAAASDLLRRAHEWEQRVAVVMVDNALPDDERAQIFAAARTLHPDARRALLIEWGAWADRTTASAILTAMSVGDINYYVLKPWIAHDELFHRTVAEFVQEWSRFEVANLREVVVIAAELSVRGQEIRSLLARNGIPSAFRASGTSLANDALEYIGEPDPGDGVLVWMPAVGGTVLHDPTDVEIAEAWGVPTTLASDDTSFDVLVIGAGPGGLAAAVYASSEGLRTLVVERESIGGQAGTSSLIRNYLGFSRGIRGSELAQRGYQQAWVFGAHFVLMRTVEQLEKRDGEFRAVIGDVGEVTARAVVLATGVTYRRLNVPSLEKLMGNGVYYGASVSEAHGLMNRDACVVGGGNSAGQAVLHLARYCRQVLLVIRGEDLTASMSKYLIDAIDAADNITVRSSSEVVDGGGDGRLQRMTLRDRKTGAEETIPIDGLFVMIGAVPGTEWLPDGVARDPRGFVLTGSDAAADPLWPENRPPQPYETTLPGLFAVGDVRSESVKRVASAVGEGSVVVSQIHTHLRVSSDA</sequence>
<evidence type="ECO:0000259" key="4">
    <source>
        <dbReference type="Pfam" id="PF07992"/>
    </source>
</evidence>
<dbReference type="InterPro" id="IPR036188">
    <property type="entry name" value="FAD/NAD-bd_sf"/>
</dbReference>
<comment type="caution">
    <text evidence="5">The sequence shown here is derived from an EMBL/GenBank/DDBJ whole genome shotgun (WGS) entry which is preliminary data.</text>
</comment>
<dbReference type="AlphaFoldDB" id="A0A4R8CIK7"/>
<accession>A0A4R8CIK7</accession>
<organism evidence="5 6">
    <name type="scientific">Kribbella pratensis</name>
    <dbReference type="NCBI Taxonomy" id="2512112"/>
    <lineage>
        <taxon>Bacteria</taxon>
        <taxon>Bacillati</taxon>
        <taxon>Actinomycetota</taxon>
        <taxon>Actinomycetes</taxon>
        <taxon>Propionibacteriales</taxon>
        <taxon>Kribbellaceae</taxon>
        <taxon>Kribbella</taxon>
    </lineage>
</organism>
<evidence type="ECO:0000256" key="1">
    <source>
        <dbReference type="ARBA" id="ARBA00022630"/>
    </source>
</evidence>
<dbReference type="Gene3D" id="3.50.50.60">
    <property type="entry name" value="FAD/NAD(P)-binding domain"/>
    <property type="match status" value="2"/>
</dbReference>
<dbReference type="PANTHER" id="PTHR48105">
    <property type="entry name" value="THIOREDOXIN REDUCTASE 1-RELATED-RELATED"/>
    <property type="match status" value="1"/>
</dbReference>
<comment type="catalytic activity">
    <reaction evidence="3">
        <text>[thioredoxin]-dithiol + NADP(+) = [thioredoxin]-disulfide + NADPH + H(+)</text>
        <dbReference type="Rhea" id="RHEA:20345"/>
        <dbReference type="Rhea" id="RHEA-COMP:10698"/>
        <dbReference type="Rhea" id="RHEA-COMP:10700"/>
        <dbReference type="ChEBI" id="CHEBI:15378"/>
        <dbReference type="ChEBI" id="CHEBI:29950"/>
        <dbReference type="ChEBI" id="CHEBI:50058"/>
        <dbReference type="ChEBI" id="CHEBI:57783"/>
        <dbReference type="ChEBI" id="CHEBI:58349"/>
        <dbReference type="EC" id="1.8.1.9"/>
    </reaction>
</comment>
<dbReference type="OrthoDB" id="109585at2"/>
<dbReference type="GO" id="GO:0004791">
    <property type="term" value="F:thioredoxin-disulfide reductase (NADPH) activity"/>
    <property type="evidence" value="ECO:0007669"/>
    <property type="project" value="UniProtKB-EC"/>
</dbReference>
<dbReference type="Proteomes" id="UP000295146">
    <property type="component" value="Unassembled WGS sequence"/>
</dbReference>
<feature type="domain" description="FAD/NAD(P)-binding" evidence="4">
    <location>
        <begin position="255"/>
        <end position="562"/>
    </location>
</feature>
<protein>
    <submittedName>
        <fullName evidence="5">Thioredoxin reductase (NADPH)</fullName>
    </submittedName>
</protein>
<name>A0A4R8CIK7_9ACTN</name>
<keyword evidence="2" id="KW-0560">Oxidoreductase</keyword>
<dbReference type="PRINTS" id="PR00469">
    <property type="entry name" value="PNDRDTASEII"/>
</dbReference>
<dbReference type="PRINTS" id="PR00368">
    <property type="entry name" value="FADPNR"/>
</dbReference>
<gene>
    <name evidence="5" type="ORF">EV653_1363</name>
</gene>
<dbReference type="InterPro" id="IPR023753">
    <property type="entry name" value="FAD/NAD-binding_dom"/>
</dbReference>
<keyword evidence="6" id="KW-1185">Reference proteome</keyword>
<evidence type="ECO:0000313" key="5">
    <source>
        <dbReference type="EMBL" id="TDW76218.1"/>
    </source>
</evidence>
<evidence type="ECO:0000256" key="3">
    <source>
        <dbReference type="ARBA" id="ARBA00048132"/>
    </source>
</evidence>
<evidence type="ECO:0000313" key="6">
    <source>
        <dbReference type="Proteomes" id="UP000295146"/>
    </source>
</evidence>